<evidence type="ECO:0000256" key="10">
    <source>
        <dbReference type="RuleBase" id="RU365024"/>
    </source>
</evidence>
<comment type="subcellular location">
    <subcellularLocation>
        <location evidence="10">Mitochondrion</location>
    </subcellularLocation>
</comment>
<feature type="domain" description="PLD phosphodiesterase" evidence="11">
    <location>
        <begin position="312"/>
        <end position="338"/>
    </location>
</feature>
<dbReference type="Proteomes" id="UP000185904">
    <property type="component" value="Unassembled WGS sequence"/>
</dbReference>
<dbReference type="InterPro" id="IPR016270">
    <property type="entry name" value="PGS1"/>
</dbReference>
<proteinExistence type="inferred from homology"/>
<dbReference type="AlphaFoldDB" id="A0A178CBR0"/>
<keyword evidence="10" id="KW-0496">Mitochondrion</keyword>
<dbReference type="InterPro" id="IPR001736">
    <property type="entry name" value="PLipase_D/transphosphatidylase"/>
</dbReference>
<keyword evidence="7 10" id="KW-0594">Phospholipid biosynthesis</keyword>
<comment type="pathway">
    <text evidence="1 10">Phospholipid metabolism; phosphatidylglycerol biosynthesis; phosphatidylglycerol from CDP-diacylglycerol: step 1/2.</text>
</comment>
<keyword evidence="5" id="KW-0677">Repeat</keyword>
<name>A0A178CBR0_9EURO</name>
<dbReference type="SUPFAM" id="SSF56024">
    <property type="entry name" value="Phospholipase D/nuclease"/>
    <property type="match status" value="1"/>
</dbReference>
<comment type="caution">
    <text evidence="12">The sequence shown here is derived from an EMBL/GenBank/DDBJ whole genome shotgun (WGS) entry which is preliminary data.</text>
</comment>
<keyword evidence="10" id="KW-0547">Nucleotide-binding</keyword>
<dbReference type="PROSITE" id="PS50035">
    <property type="entry name" value="PLD"/>
    <property type="match status" value="1"/>
</dbReference>
<comment type="similarity">
    <text evidence="2 10">Belongs to the CDP-alcohol phosphatidyltransferase class-II family.</text>
</comment>
<keyword evidence="3 10" id="KW-0444">Lipid biosynthesis</keyword>
<keyword evidence="8 10" id="KW-1208">Phospholipid metabolism</keyword>
<protein>
    <recommendedName>
        <fullName evidence="10">CDP-diacylglycerol--glycerol-3-phosphate 3-phosphatidyltransferase</fullName>
        <ecNumber evidence="10">2.7.8.5</ecNumber>
    </recommendedName>
</protein>
<comment type="function">
    <text evidence="10">Functions in the biosynthesis of the anionic phospholipids phosphatidylglycerol and cardiolipin.</text>
</comment>
<dbReference type="Gene3D" id="3.30.870.10">
    <property type="entry name" value="Endonuclease Chain A"/>
    <property type="match status" value="2"/>
</dbReference>
<evidence type="ECO:0000256" key="3">
    <source>
        <dbReference type="ARBA" id="ARBA00022516"/>
    </source>
</evidence>
<reference evidence="12 13" key="1">
    <citation type="submission" date="2016-03" db="EMBL/GenBank/DDBJ databases">
        <title>The draft genome sequence of Fonsecaea nubica causative agent of cutaneous subcutaneous infection in human host.</title>
        <authorList>
            <person name="Costa F."/>
            <person name="Sybren D.H."/>
            <person name="Raittz R.T."/>
            <person name="Weiss V.A."/>
            <person name="Leao A.C."/>
            <person name="Gomes R."/>
            <person name="De Souza E.M."/>
            <person name="Pedrosa F.O."/>
            <person name="Steffens M.B."/>
            <person name="Bombassaro A."/>
            <person name="Tadra-Sfeir M.Z."/>
            <person name="Moreno L.F."/>
            <person name="Najafzadeh M.J."/>
            <person name="Felipe M.S."/>
            <person name="Teixeira M."/>
            <person name="Sun J."/>
            <person name="Xi L."/>
            <person name="Castro M.A."/>
            <person name="Vicente V.A."/>
        </authorList>
    </citation>
    <scope>NUCLEOTIDE SEQUENCE [LARGE SCALE GENOMIC DNA]</scope>
    <source>
        <strain evidence="12 13">CBS 269.64</strain>
    </source>
</reference>
<evidence type="ECO:0000256" key="5">
    <source>
        <dbReference type="ARBA" id="ARBA00022737"/>
    </source>
</evidence>
<evidence type="ECO:0000256" key="1">
    <source>
        <dbReference type="ARBA" id="ARBA00005042"/>
    </source>
</evidence>
<evidence type="ECO:0000256" key="4">
    <source>
        <dbReference type="ARBA" id="ARBA00022679"/>
    </source>
</evidence>
<comment type="catalytic activity">
    <reaction evidence="9 10">
        <text>a CDP-1,2-diacyl-sn-glycerol + sn-glycerol 3-phosphate = a 1,2-diacyl-sn-glycero-3-phospho-(1'-sn-glycero-3'-phosphate) + CMP + H(+)</text>
        <dbReference type="Rhea" id="RHEA:12593"/>
        <dbReference type="ChEBI" id="CHEBI:15378"/>
        <dbReference type="ChEBI" id="CHEBI:57597"/>
        <dbReference type="ChEBI" id="CHEBI:58332"/>
        <dbReference type="ChEBI" id="CHEBI:60110"/>
        <dbReference type="ChEBI" id="CHEBI:60377"/>
        <dbReference type="EC" id="2.7.8.5"/>
    </reaction>
</comment>
<keyword evidence="13" id="KW-1185">Reference proteome</keyword>
<evidence type="ECO:0000256" key="2">
    <source>
        <dbReference type="ARBA" id="ARBA00010682"/>
    </source>
</evidence>
<dbReference type="CDD" id="cd09137">
    <property type="entry name" value="PLDc_PGS1_euk_2"/>
    <property type="match status" value="1"/>
</dbReference>
<dbReference type="PANTHER" id="PTHR12586">
    <property type="entry name" value="CDP-DIACYLGLYCEROL--SERINE O-PHOSPHATIDYLTRANSFERASE"/>
    <property type="match status" value="1"/>
</dbReference>
<dbReference type="SMART" id="SM00155">
    <property type="entry name" value="PLDc"/>
    <property type="match status" value="2"/>
</dbReference>
<dbReference type="CDD" id="cd09135">
    <property type="entry name" value="PLDc_PGS1_euk_1"/>
    <property type="match status" value="1"/>
</dbReference>
<keyword evidence="6 10" id="KW-0443">Lipid metabolism</keyword>
<dbReference type="EMBL" id="LVCJ01000099">
    <property type="protein sequence ID" value="OAL26794.1"/>
    <property type="molecule type" value="Genomic_DNA"/>
</dbReference>
<evidence type="ECO:0000313" key="12">
    <source>
        <dbReference type="EMBL" id="OAL26794.1"/>
    </source>
</evidence>
<dbReference type="OrthoDB" id="10250191at2759"/>
<dbReference type="GO" id="GO:0008444">
    <property type="term" value="F:CDP-diacylglycerol-glycerol-3-phosphate 3-phosphatidyltransferase activity"/>
    <property type="evidence" value="ECO:0007669"/>
    <property type="project" value="UniProtKB-EC"/>
</dbReference>
<dbReference type="UniPathway" id="UPA00084">
    <property type="reaction ID" value="UER00503"/>
</dbReference>
<dbReference type="GO" id="GO:0005739">
    <property type="term" value="C:mitochondrion"/>
    <property type="evidence" value="ECO:0007669"/>
    <property type="project" value="UniProtKB-SubCell"/>
</dbReference>
<evidence type="ECO:0000259" key="11">
    <source>
        <dbReference type="PROSITE" id="PS50035"/>
    </source>
</evidence>
<evidence type="ECO:0000256" key="9">
    <source>
        <dbReference type="ARBA" id="ARBA00048586"/>
    </source>
</evidence>
<dbReference type="GO" id="GO:0032049">
    <property type="term" value="P:cardiolipin biosynthetic process"/>
    <property type="evidence" value="ECO:0007669"/>
    <property type="project" value="InterPro"/>
</dbReference>
<evidence type="ECO:0000313" key="13">
    <source>
        <dbReference type="Proteomes" id="UP000185904"/>
    </source>
</evidence>
<dbReference type="PANTHER" id="PTHR12586:SF1">
    <property type="entry name" value="CDP-DIACYLGLYCEROL--GLYCEROL-3-PHOSPHATE 3-PHOSPHATIDYLTRANSFERASE, MITOCHONDRIAL"/>
    <property type="match status" value="1"/>
</dbReference>
<gene>
    <name evidence="12" type="ORF">AYO20_09936</name>
</gene>
<accession>A0A178CBR0</accession>
<evidence type="ECO:0000256" key="8">
    <source>
        <dbReference type="ARBA" id="ARBA00023264"/>
    </source>
</evidence>
<organism evidence="12 13">
    <name type="scientific">Fonsecaea nubica</name>
    <dbReference type="NCBI Taxonomy" id="856822"/>
    <lineage>
        <taxon>Eukaryota</taxon>
        <taxon>Fungi</taxon>
        <taxon>Dikarya</taxon>
        <taxon>Ascomycota</taxon>
        <taxon>Pezizomycotina</taxon>
        <taxon>Eurotiomycetes</taxon>
        <taxon>Chaetothyriomycetidae</taxon>
        <taxon>Chaetothyriales</taxon>
        <taxon>Herpotrichiellaceae</taxon>
        <taxon>Fonsecaea</taxon>
    </lineage>
</organism>
<dbReference type="EC" id="2.7.8.5" evidence="10"/>
<dbReference type="RefSeq" id="XP_022495798.1">
    <property type="nucleotide sequence ID" value="XM_022648203.1"/>
</dbReference>
<keyword evidence="4 10" id="KW-0808">Transferase</keyword>
<dbReference type="GO" id="GO:0005524">
    <property type="term" value="F:ATP binding"/>
    <property type="evidence" value="ECO:0007669"/>
    <property type="project" value="UniProtKB-KW"/>
</dbReference>
<dbReference type="GeneID" id="34593332"/>
<evidence type="ECO:0000256" key="7">
    <source>
        <dbReference type="ARBA" id="ARBA00023209"/>
    </source>
</evidence>
<keyword evidence="10" id="KW-0067">ATP-binding</keyword>
<sequence>MAVTLLRSNPSGWFRDAPIEPRDLELISADRVNFVVYNQGSYLRKIYHMKAGEEFESTIWKVEADKECKGLVRSAGAKLYGYDEGPSISSHWAIVTVNVNIMAPPSFPFEWGFLSTKPENIRIFKRPADSYGLMDTPNVADRVWDILCLKMGDDYDCLRFSSSSSSAFSNGPAPTTHPLAGVATQLDHVAPRFEIDPDKIQILDSPTAFYDTLKVKIRGAKRRIYLSTLYIGKTEHELIETLKEALENNPNLEVSILTDALRGTREDPNPSCGTLLAPLAVQFPDRVRISMFHTPNLNGWKKKYMPKRINEGWGLQHMKLYGFDDEIMLSGANLSNDYFTNRLDRYHLFSSKELTDFYGAIHEAVCDLSYHLVPSEERPGGFELLSPHERGYPDPLWHTKRFKAYAKEILEPLIHKKARQKMFPVEFTQQKTFVYPLAQFDVLLGAPKNIGLLDYEFAQYTSTEKPAITKLLTNLAEDERLHKSTWTFTAGYFNIDPDICKLLIAAAPEGPSAVQPGLRAFEKACTVITASPWANGFYGSPGVSGMLPAAYTLLSRRFLRTVSSAGKEDVIQLKEWRRGTVGEPGGMTYHAKGLWVTLPPQLDAEGQVTEESGPSITVVGSSNYTKRSYSLDLEIGAMIMTGDEGLKRRLKEETENLQRDATVATQDDLAKIDRRVGLKVRLALWLVEALGGAL</sequence>
<evidence type="ECO:0000256" key="6">
    <source>
        <dbReference type="ARBA" id="ARBA00023098"/>
    </source>
</evidence>